<feature type="transmembrane region" description="Helical" evidence="11">
    <location>
        <begin position="298"/>
        <end position="322"/>
    </location>
</feature>
<evidence type="ECO:0000256" key="1">
    <source>
        <dbReference type="ARBA" id="ARBA00004127"/>
    </source>
</evidence>
<dbReference type="PANTHER" id="PTHR46157">
    <property type="entry name" value="K(+) EFFLUX ANTIPORTER 3, CHLOROPLASTIC"/>
    <property type="match status" value="1"/>
</dbReference>
<feature type="transmembrane region" description="Helical" evidence="11">
    <location>
        <begin position="186"/>
        <end position="207"/>
    </location>
</feature>
<dbReference type="SUPFAM" id="SSF51735">
    <property type="entry name" value="NAD(P)-binding Rossmann-fold domains"/>
    <property type="match status" value="1"/>
</dbReference>
<dbReference type="Proteomes" id="UP000501366">
    <property type="component" value="Chromosome"/>
</dbReference>
<reference evidence="13 14" key="1">
    <citation type="submission" date="2016-03" db="EMBL/GenBank/DDBJ databases">
        <authorList>
            <person name="Bojesen A.M."/>
            <person name="Planet P."/>
            <person name="Hansen M.J."/>
        </authorList>
    </citation>
    <scope>NUCLEOTIDE SEQUENCE [LARGE SCALE GENOMIC DNA]</scope>
    <source>
        <strain evidence="13 14">B 234/94</strain>
    </source>
</reference>
<dbReference type="NCBIfam" id="TIGR00932">
    <property type="entry name" value="2a37"/>
    <property type="match status" value="1"/>
</dbReference>
<dbReference type="GO" id="GO:0012505">
    <property type="term" value="C:endomembrane system"/>
    <property type="evidence" value="ECO:0007669"/>
    <property type="project" value="UniProtKB-SubCell"/>
</dbReference>
<evidence type="ECO:0000313" key="14">
    <source>
        <dbReference type="Proteomes" id="UP000501366"/>
    </source>
</evidence>
<proteinExistence type="inferred from homology"/>
<name>A0A6G8JFH2_9PAST</name>
<feature type="transmembrane region" description="Helical" evidence="11">
    <location>
        <begin position="58"/>
        <end position="77"/>
    </location>
</feature>
<dbReference type="FunFam" id="3.40.50.720:FF:000036">
    <property type="entry name" value="Glutathione-regulated potassium-efflux system protein KefB"/>
    <property type="match status" value="1"/>
</dbReference>
<evidence type="ECO:0000256" key="8">
    <source>
        <dbReference type="ARBA" id="ARBA00022989"/>
    </source>
</evidence>
<sequence length="635" mass="68741">MSSLVSPELIKTVVLLATSVTIVPLFKRIGLGSVLGYLVAGCLVGPSGIGLFQDPSAVVHMAELGVVMFLFIIGLEMHPELLWAMRKAIFGRGFLQVATCGTLLTLAGIYLLGFSKEVAFIAGMGFTLSSTAIVMQVLEDKGINSTPKGQRIVATLLFEDLAIVPLLASVAFLAPNQVDIESSTNWAAIGLSLAAVLLLVAAGKWLINPIFRIISKAKIREMMTAAALLVVLGAALLMEISGLSMAMGAFLAGVMLSESSFRHQLEADIEPFRGLLLGLFFMGVGMSLDLSLVLTNWLWLLAIVAVYVLGKGLGIFIISVVTRLSLTESIMRTTIMAHGGEFAFVLFSAAATAGILSPDNHATFTAAVIVSMLLSPLLILIKQGVKKKKAKRSLPNMAGIEIPDDLEANVLVIGFGRFNQIVCQVLLAKGLSVSVIDSNTDHIRAAARFGFKVYYGDGARLDVLRASGIANANCVIVGVGNPERTEKIVELIKSEYPLVPVFVRTFDRQSAANLVKNHHVDYYVRETFESALTLSKAAIERLGSSEEEAADIINYVRRLDTERLNEEILYGFSDEVIRKYWMPTPWVNPQHEGTALNAETADMLEELGESIEVVEVEVDDEQEMQKIKQAAEKHA</sequence>
<dbReference type="InterPro" id="IPR038770">
    <property type="entry name" value="Na+/solute_symporter_sf"/>
</dbReference>
<dbReference type="GO" id="GO:0006813">
    <property type="term" value="P:potassium ion transport"/>
    <property type="evidence" value="ECO:0007669"/>
    <property type="project" value="UniProtKB-KW"/>
</dbReference>
<evidence type="ECO:0000256" key="4">
    <source>
        <dbReference type="ARBA" id="ARBA00022449"/>
    </source>
</evidence>
<dbReference type="Pfam" id="PF02254">
    <property type="entry name" value="TrkA_N"/>
    <property type="match status" value="1"/>
</dbReference>
<feature type="transmembrane region" description="Helical" evidence="11">
    <location>
        <begin position="118"/>
        <end position="138"/>
    </location>
</feature>
<keyword evidence="9" id="KW-0406">Ion transport</keyword>
<protein>
    <submittedName>
        <fullName evidence="13">Potassium transporter</fullName>
    </submittedName>
</protein>
<feature type="transmembrane region" description="Helical" evidence="11">
    <location>
        <begin position="33"/>
        <end position="52"/>
    </location>
</feature>
<organism evidence="13 14">
    <name type="scientific">Mannheimia granulomatis</name>
    <dbReference type="NCBI Taxonomy" id="85402"/>
    <lineage>
        <taxon>Bacteria</taxon>
        <taxon>Pseudomonadati</taxon>
        <taxon>Pseudomonadota</taxon>
        <taxon>Gammaproteobacteria</taxon>
        <taxon>Pasteurellales</taxon>
        <taxon>Pasteurellaceae</taxon>
        <taxon>Mannheimia</taxon>
    </lineage>
</organism>
<feature type="transmembrane region" description="Helical" evidence="11">
    <location>
        <begin position="334"/>
        <end position="356"/>
    </location>
</feature>
<evidence type="ECO:0000256" key="7">
    <source>
        <dbReference type="ARBA" id="ARBA00022958"/>
    </source>
</evidence>
<dbReference type="InterPro" id="IPR003148">
    <property type="entry name" value="RCK_N"/>
</dbReference>
<dbReference type="Gene3D" id="1.20.1530.20">
    <property type="match status" value="1"/>
</dbReference>
<dbReference type="InterPro" id="IPR036291">
    <property type="entry name" value="NAD(P)-bd_dom_sf"/>
</dbReference>
<dbReference type="PROSITE" id="PS51201">
    <property type="entry name" value="RCK_N"/>
    <property type="match status" value="1"/>
</dbReference>
<keyword evidence="6 11" id="KW-0812">Transmembrane</keyword>
<evidence type="ECO:0000256" key="2">
    <source>
        <dbReference type="ARBA" id="ARBA00005551"/>
    </source>
</evidence>
<accession>A0A6G8JFH2</accession>
<feature type="transmembrane region" description="Helical" evidence="11">
    <location>
        <begin position="6"/>
        <end position="26"/>
    </location>
</feature>
<keyword evidence="3" id="KW-0813">Transport</keyword>
<feature type="transmembrane region" description="Helical" evidence="11">
    <location>
        <begin position="89"/>
        <end position="112"/>
    </location>
</feature>
<evidence type="ECO:0000259" key="12">
    <source>
        <dbReference type="PROSITE" id="PS51201"/>
    </source>
</evidence>
<dbReference type="InterPro" id="IPR006153">
    <property type="entry name" value="Cation/H_exchanger_TM"/>
</dbReference>
<dbReference type="GO" id="GO:0005886">
    <property type="term" value="C:plasma membrane"/>
    <property type="evidence" value="ECO:0007669"/>
    <property type="project" value="TreeGrafter"/>
</dbReference>
<evidence type="ECO:0000313" key="13">
    <source>
        <dbReference type="EMBL" id="QIM65962.1"/>
    </source>
</evidence>
<dbReference type="GO" id="GO:1902600">
    <property type="term" value="P:proton transmembrane transport"/>
    <property type="evidence" value="ECO:0007669"/>
    <property type="project" value="InterPro"/>
</dbReference>
<evidence type="ECO:0000256" key="11">
    <source>
        <dbReference type="SAM" id="Phobius"/>
    </source>
</evidence>
<dbReference type="KEGG" id="mgra:A4G16_00485"/>
<dbReference type="RefSeq" id="WP_165888230.1">
    <property type="nucleotide sequence ID" value="NZ_CP015030.1"/>
</dbReference>
<keyword evidence="7" id="KW-0630">Potassium</keyword>
<dbReference type="Pfam" id="PF00999">
    <property type="entry name" value="Na_H_Exchanger"/>
    <property type="match status" value="1"/>
</dbReference>
<evidence type="ECO:0000256" key="5">
    <source>
        <dbReference type="ARBA" id="ARBA00022538"/>
    </source>
</evidence>
<comment type="subcellular location">
    <subcellularLocation>
        <location evidence="1">Endomembrane system</location>
        <topology evidence="1">Multi-pass membrane protein</topology>
    </subcellularLocation>
</comment>
<dbReference type="PANTHER" id="PTHR46157:SF8">
    <property type="entry name" value="GLUTATHIONE-REGULATED POTASSIUM-EFFLUX SYSTEM PROTEIN"/>
    <property type="match status" value="1"/>
</dbReference>
<dbReference type="AlphaFoldDB" id="A0A6G8JFH2"/>
<feature type="transmembrane region" description="Helical" evidence="11">
    <location>
        <begin position="362"/>
        <end position="381"/>
    </location>
</feature>
<dbReference type="EMBL" id="CP015030">
    <property type="protein sequence ID" value="QIM65962.1"/>
    <property type="molecule type" value="Genomic_DNA"/>
</dbReference>
<keyword evidence="4" id="KW-0050">Antiport</keyword>
<dbReference type="GO" id="GO:0015297">
    <property type="term" value="F:antiporter activity"/>
    <property type="evidence" value="ECO:0007669"/>
    <property type="project" value="UniProtKB-KW"/>
</dbReference>
<comment type="similarity">
    <text evidence="2">Belongs to the monovalent cation:proton antiporter 2 (CPA2) transporter (TC 2.A.37) family.</text>
</comment>
<dbReference type="Gene3D" id="3.40.50.720">
    <property type="entry name" value="NAD(P)-binding Rossmann-like Domain"/>
    <property type="match status" value="1"/>
</dbReference>
<dbReference type="GO" id="GO:0008324">
    <property type="term" value="F:monoatomic cation transmembrane transporter activity"/>
    <property type="evidence" value="ECO:0007669"/>
    <property type="project" value="InterPro"/>
</dbReference>
<feature type="domain" description="RCK N-terminal" evidence="12">
    <location>
        <begin position="407"/>
        <end position="524"/>
    </location>
</feature>
<evidence type="ECO:0000256" key="9">
    <source>
        <dbReference type="ARBA" id="ARBA00023065"/>
    </source>
</evidence>
<keyword evidence="8 11" id="KW-1133">Transmembrane helix</keyword>
<feature type="transmembrane region" description="Helical" evidence="11">
    <location>
        <begin position="150"/>
        <end position="174"/>
    </location>
</feature>
<dbReference type="InterPro" id="IPR004771">
    <property type="entry name" value="K/H_exchanger"/>
</dbReference>
<evidence type="ECO:0000256" key="10">
    <source>
        <dbReference type="ARBA" id="ARBA00023136"/>
    </source>
</evidence>
<keyword evidence="10 11" id="KW-0472">Membrane</keyword>
<evidence type="ECO:0000256" key="6">
    <source>
        <dbReference type="ARBA" id="ARBA00022692"/>
    </source>
</evidence>
<keyword evidence="5" id="KW-0633">Potassium transport</keyword>
<gene>
    <name evidence="13" type="ORF">A4G16_00485</name>
</gene>
<evidence type="ECO:0000256" key="3">
    <source>
        <dbReference type="ARBA" id="ARBA00022448"/>
    </source>
</evidence>